<gene>
    <name evidence="2" type="ORF">WJX72_008520</name>
</gene>
<organism evidence="2 3">
    <name type="scientific">[Myrmecia] bisecta</name>
    <dbReference type="NCBI Taxonomy" id="41462"/>
    <lineage>
        <taxon>Eukaryota</taxon>
        <taxon>Viridiplantae</taxon>
        <taxon>Chlorophyta</taxon>
        <taxon>core chlorophytes</taxon>
        <taxon>Trebouxiophyceae</taxon>
        <taxon>Trebouxiales</taxon>
        <taxon>Trebouxiaceae</taxon>
        <taxon>Myrmecia</taxon>
    </lineage>
</organism>
<feature type="compositionally biased region" description="Basic and acidic residues" evidence="1">
    <location>
        <begin position="598"/>
        <end position="613"/>
    </location>
</feature>
<comment type="caution">
    <text evidence="2">The sequence shown here is derived from an EMBL/GenBank/DDBJ whole genome shotgun (WGS) entry which is preliminary data.</text>
</comment>
<proteinExistence type="predicted"/>
<accession>A0AAW1Q824</accession>
<evidence type="ECO:0000256" key="1">
    <source>
        <dbReference type="SAM" id="MobiDB-lite"/>
    </source>
</evidence>
<evidence type="ECO:0000313" key="2">
    <source>
        <dbReference type="EMBL" id="KAK9817025.1"/>
    </source>
</evidence>
<name>A0AAW1Q824_9CHLO</name>
<feature type="region of interest" description="Disordered" evidence="1">
    <location>
        <begin position="598"/>
        <end position="623"/>
    </location>
</feature>
<sequence>MPAGKGNAALQPAQEFVRCQGSSLLKKLPPEARGTLRHYEVACLLQDFQPAPPLAGPDLGGRSFWYFVVTDWSMFIVSMLPEAARQSAFEVPLLAIRTLGKVGIEEDVTSNNAVNAACTRIEIGLTRTKQLAAAAPDSPSKGDDKKELRPVPTLRSFSLADAHMSVKPMMKRQNSTVHLGFGSVLTMVLKTMDLHAAQPATDPDHQALSVLTIEQHSTLYFHLWRAWIGAHSRSALASAHIPNSPLSWQPPRKQQGIVRNLWHLPMPSLMGLMRRLSGGGDLTGPAAAVALAHPPHEPKVPALQIPNADPQTARWWRRASLEGSHSMGQAELGALLDSPRSRSRTDKAPWEGELLGRSLGLIDTSDTDTLKAMMLELSNASPEQLADIRQMLFTSSEECVVTLVQLLLELQNPLQKLVKDDEPKGVHDLMWWCASAADLDTVDSVACILFDLMGFAERAFFSGVTPVRNVVLTALRAAPHHVFRSTLTTMFRRLVLLMQGTTVATSAATKAFSTITAFRLAYVLNEILEEVTGAPYMLFESFHEELRYIVSHPHLIKPAGTSRSDSLLIRRQTRLLYKAVLQKISQSLGTRQHAQFEKEHALNSHRYSPREFRMPPTPKTPKR</sequence>
<dbReference type="AlphaFoldDB" id="A0AAW1Q824"/>
<reference evidence="2 3" key="1">
    <citation type="journal article" date="2024" name="Nat. Commun.">
        <title>Phylogenomics reveals the evolutionary origins of lichenization in chlorophyte algae.</title>
        <authorList>
            <person name="Puginier C."/>
            <person name="Libourel C."/>
            <person name="Otte J."/>
            <person name="Skaloud P."/>
            <person name="Haon M."/>
            <person name="Grisel S."/>
            <person name="Petersen M."/>
            <person name="Berrin J.G."/>
            <person name="Delaux P.M."/>
            <person name="Dal Grande F."/>
            <person name="Keller J."/>
        </authorList>
    </citation>
    <scope>NUCLEOTIDE SEQUENCE [LARGE SCALE GENOMIC DNA]</scope>
    <source>
        <strain evidence="2 3">SAG 2043</strain>
    </source>
</reference>
<evidence type="ECO:0000313" key="3">
    <source>
        <dbReference type="Proteomes" id="UP001489004"/>
    </source>
</evidence>
<protein>
    <submittedName>
        <fullName evidence="2">Uncharacterized protein</fullName>
    </submittedName>
</protein>
<dbReference type="Proteomes" id="UP001489004">
    <property type="component" value="Unassembled WGS sequence"/>
</dbReference>
<keyword evidence="3" id="KW-1185">Reference proteome</keyword>
<dbReference type="EMBL" id="JALJOR010000005">
    <property type="protein sequence ID" value="KAK9817025.1"/>
    <property type="molecule type" value="Genomic_DNA"/>
</dbReference>